<dbReference type="PIRSF" id="PIRSF038973">
    <property type="entry name" value="SpoIIM"/>
    <property type="match status" value="1"/>
</dbReference>
<dbReference type="Proteomes" id="UP000184442">
    <property type="component" value="Unassembled WGS sequence"/>
</dbReference>
<organism evidence="2 3">
    <name type="scientific">Lutispora thermophila DSM 19022</name>
    <dbReference type="NCBI Taxonomy" id="1122184"/>
    <lineage>
        <taxon>Bacteria</taxon>
        <taxon>Bacillati</taxon>
        <taxon>Bacillota</taxon>
        <taxon>Clostridia</taxon>
        <taxon>Lutisporales</taxon>
        <taxon>Lutisporaceae</taxon>
        <taxon>Lutispora</taxon>
    </lineage>
</organism>
<dbReference type="EMBL" id="FQZS01000011">
    <property type="protein sequence ID" value="SHI93248.1"/>
    <property type="molecule type" value="Genomic_DNA"/>
</dbReference>
<keyword evidence="1" id="KW-1133">Transmembrane helix</keyword>
<keyword evidence="1" id="KW-0472">Membrane</keyword>
<accession>A0A1M6F6A0</accession>
<keyword evidence="3" id="KW-1185">Reference proteome</keyword>
<feature type="transmembrane region" description="Helical" evidence="1">
    <location>
        <begin position="50"/>
        <end position="71"/>
    </location>
</feature>
<proteinExistence type="predicted"/>
<dbReference type="STRING" id="1122184.SAMN02745176_01842"/>
<sequence length="210" mass="23758">MFSRLNYSILKNIRENRLFYLGFIIVFSLGISFGAYWVNNLTLESKDLLIKYLNGFFALIPANTLSSFSILKASLANNMLSIILLLVFGLTYLGIAFSPLYAIFKGFCFGFSIAFLVRGFGKKGLIFSIASLLPHCIISIPGTIFLCTISLQYSLYILKSRSEIRYEKKSQNLINYLFLFMLGSMMIILSIVIESYITPVFIRGISSFLI</sequence>
<reference evidence="2 3" key="1">
    <citation type="submission" date="2016-11" db="EMBL/GenBank/DDBJ databases">
        <authorList>
            <person name="Jaros S."/>
            <person name="Januszkiewicz K."/>
            <person name="Wedrychowicz H."/>
        </authorList>
    </citation>
    <scope>NUCLEOTIDE SEQUENCE [LARGE SCALE GENOMIC DNA]</scope>
    <source>
        <strain evidence="2 3">DSM 19022</strain>
    </source>
</reference>
<dbReference type="InterPro" id="IPR002798">
    <property type="entry name" value="SpoIIM-like"/>
</dbReference>
<evidence type="ECO:0000256" key="1">
    <source>
        <dbReference type="SAM" id="Phobius"/>
    </source>
</evidence>
<dbReference type="NCBIfam" id="TIGR02831">
    <property type="entry name" value="spo_II_M"/>
    <property type="match status" value="1"/>
</dbReference>
<keyword evidence="1" id="KW-0812">Transmembrane</keyword>
<dbReference type="RefSeq" id="WP_073025916.1">
    <property type="nucleotide sequence ID" value="NZ_FQZS01000011.1"/>
</dbReference>
<evidence type="ECO:0000313" key="2">
    <source>
        <dbReference type="EMBL" id="SHI93248.1"/>
    </source>
</evidence>
<feature type="transmembrane region" description="Helical" evidence="1">
    <location>
        <begin position="18"/>
        <end position="38"/>
    </location>
</feature>
<feature type="transmembrane region" description="Helical" evidence="1">
    <location>
        <begin position="78"/>
        <end position="95"/>
    </location>
</feature>
<protein>
    <submittedName>
        <fullName evidence="2">Stage II sporulation protein M</fullName>
    </submittedName>
</protein>
<feature type="transmembrane region" description="Helical" evidence="1">
    <location>
        <begin position="132"/>
        <end position="153"/>
    </location>
</feature>
<feature type="transmembrane region" description="Helical" evidence="1">
    <location>
        <begin position="173"/>
        <end position="193"/>
    </location>
</feature>
<gene>
    <name evidence="2" type="ORF">SAMN02745176_01842</name>
</gene>
<dbReference type="Pfam" id="PF01944">
    <property type="entry name" value="SpoIIM"/>
    <property type="match status" value="1"/>
</dbReference>
<dbReference type="AlphaFoldDB" id="A0A1M6F6A0"/>
<dbReference type="InterPro" id="IPR014196">
    <property type="entry name" value="SpoIIM"/>
</dbReference>
<evidence type="ECO:0000313" key="3">
    <source>
        <dbReference type="Proteomes" id="UP000184442"/>
    </source>
</evidence>
<name>A0A1M6F6A0_9FIRM</name>